<evidence type="ECO:0000313" key="2">
    <source>
        <dbReference type="Proteomes" id="UP000078046"/>
    </source>
</evidence>
<comment type="caution">
    <text evidence="1">The sequence shown here is derived from an EMBL/GenBank/DDBJ whole genome shotgun (WGS) entry which is preliminary data.</text>
</comment>
<evidence type="ECO:0000313" key="1">
    <source>
        <dbReference type="EMBL" id="OAF66656.1"/>
    </source>
</evidence>
<protein>
    <submittedName>
        <fullName evidence="1">Uncharacterized protein</fullName>
    </submittedName>
</protein>
<name>A0A177AXE8_9BILA</name>
<reference evidence="1 2" key="1">
    <citation type="submission" date="2016-04" db="EMBL/GenBank/DDBJ databases">
        <title>The genome of Intoshia linei affirms orthonectids as highly simplified spiralians.</title>
        <authorList>
            <person name="Mikhailov K.V."/>
            <person name="Slusarev G.S."/>
            <person name="Nikitin M.A."/>
            <person name="Logacheva M.D."/>
            <person name="Penin A."/>
            <person name="Aleoshin V."/>
            <person name="Panchin Y.V."/>
        </authorList>
    </citation>
    <scope>NUCLEOTIDE SEQUENCE [LARGE SCALE GENOMIC DNA]</scope>
    <source>
        <strain evidence="1">Intl2013</strain>
        <tissue evidence="1">Whole animal</tissue>
    </source>
</reference>
<dbReference type="Proteomes" id="UP000078046">
    <property type="component" value="Unassembled WGS sequence"/>
</dbReference>
<proteinExistence type="predicted"/>
<sequence length="149" mass="16863">MIPDEVIAHQIITLGRPFKKAPELYTPFAIIVHESQRTYRYVPLAKQTLEKLVQGVKKILLNKDLENSISIGNLKNYNIRDVIQTQNFISPINTISELSTAYELLSQRDTSNVNVTHENQNPIYDNDDVCSEISTPEILSDASVVSESF</sequence>
<gene>
    <name evidence="1" type="ORF">A3Q56_05557</name>
</gene>
<dbReference type="OrthoDB" id="27031at2759"/>
<organism evidence="1 2">
    <name type="scientific">Intoshia linei</name>
    <dbReference type="NCBI Taxonomy" id="1819745"/>
    <lineage>
        <taxon>Eukaryota</taxon>
        <taxon>Metazoa</taxon>
        <taxon>Spiralia</taxon>
        <taxon>Lophotrochozoa</taxon>
        <taxon>Mesozoa</taxon>
        <taxon>Orthonectida</taxon>
        <taxon>Rhopaluridae</taxon>
        <taxon>Intoshia</taxon>
    </lineage>
</organism>
<dbReference type="EMBL" id="LWCA01000867">
    <property type="protein sequence ID" value="OAF66656.1"/>
    <property type="molecule type" value="Genomic_DNA"/>
</dbReference>
<keyword evidence="2" id="KW-1185">Reference proteome</keyword>
<accession>A0A177AXE8</accession>
<dbReference type="AlphaFoldDB" id="A0A177AXE8"/>